<evidence type="ECO:0000256" key="1">
    <source>
        <dbReference type="ARBA" id="ARBA00022737"/>
    </source>
</evidence>
<feature type="chain" id="PRO_5047133900" evidence="4">
    <location>
        <begin position="25"/>
        <end position="273"/>
    </location>
</feature>
<dbReference type="SMART" id="SM00028">
    <property type="entry name" value="TPR"/>
    <property type="match status" value="3"/>
</dbReference>
<dbReference type="Proteomes" id="UP000812031">
    <property type="component" value="Unassembled WGS sequence"/>
</dbReference>
<dbReference type="PROSITE" id="PS50005">
    <property type="entry name" value="TPR"/>
    <property type="match status" value="2"/>
</dbReference>
<dbReference type="InterPro" id="IPR051685">
    <property type="entry name" value="Ycf3/AcsC/BcsC/TPR_MFPF"/>
</dbReference>
<feature type="repeat" description="TPR" evidence="3">
    <location>
        <begin position="185"/>
        <end position="218"/>
    </location>
</feature>
<keyword evidence="1" id="KW-0677">Repeat</keyword>
<dbReference type="RefSeq" id="WP_219316000.1">
    <property type="nucleotide sequence ID" value="NZ_JAHWYN010000002.1"/>
</dbReference>
<gene>
    <name evidence="5" type="ORF">KZH69_03105</name>
</gene>
<evidence type="ECO:0000313" key="6">
    <source>
        <dbReference type="Proteomes" id="UP000812031"/>
    </source>
</evidence>
<dbReference type="EMBL" id="JAHWYN010000002">
    <property type="protein sequence ID" value="MBW4359466.1"/>
    <property type="molecule type" value="Genomic_DNA"/>
</dbReference>
<dbReference type="InterPro" id="IPR019734">
    <property type="entry name" value="TPR_rpt"/>
</dbReference>
<evidence type="ECO:0000256" key="4">
    <source>
        <dbReference type="SAM" id="SignalP"/>
    </source>
</evidence>
<keyword evidence="2 3" id="KW-0802">TPR repeat</keyword>
<accession>A0ABS6XS30</accession>
<name>A0ABS6XS30_9FLAO</name>
<keyword evidence="6" id="KW-1185">Reference proteome</keyword>
<comment type="caution">
    <text evidence="5">The sequence shown here is derived from an EMBL/GenBank/DDBJ whole genome shotgun (WGS) entry which is preliminary data.</text>
</comment>
<organism evidence="5 6">
    <name type="scientific">Flavobacterium taihuense</name>
    <dbReference type="NCBI Taxonomy" id="2857508"/>
    <lineage>
        <taxon>Bacteria</taxon>
        <taxon>Pseudomonadati</taxon>
        <taxon>Bacteroidota</taxon>
        <taxon>Flavobacteriia</taxon>
        <taxon>Flavobacteriales</taxon>
        <taxon>Flavobacteriaceae</taxon>
        <taxon>Flavobacterium</taxon>
    </lineage>
</organism>
<dbReference type="PANTHER" id="PTHR44943:SF8">
    <property type="entry name" value="TPR REPEAT-CONTAINING PROTEIN MJ0263"/>
    <property type="match status" value="1"/>
</dbReference>
<keyword evidence="4" id="KW-0732">Signal</keyword>
<evidence type="ECO:0000313" key="5">
    <source>
        <dbReference type="EMBL" id="MBW4359466.1"/>
    </source>
</evidence>
<feature type="repeat" description="TPR" evidence="3">
    <location>
        <begin position="74"/>
        <end position="107"/>
    </location>
</feature>
<proteinExistence type="predicted"/>
<dbReference type="PANTHER" id="PTHR44943">
    <property type="entry name" value="CELLULOSE SYNTHASE OPERON PROTEIN C"/>
    <property type="match status" value="1"/>
</dbReference>
<dbReference type="Pfam" id="PF14559">
    <property type="entry name" value="TPR_19"/>
    <property type="match status" value="1"/>
</dbReference>
<evidence type="ECO:0000256" key="3">
    <source>
        <dbReference type="PROSITE-ProRule" id="PRU00339"/>
    </source>
</evidence>
<feature type="signal peptide" evidence="4">
    <location>
        <begin position="1"/>
        <end position="24"/>
    </location>
</feature>
<sequence length="273" mass="32224">MKKIFTLKKIILLLSLHCGLLTFAQTNSETIKKNQEAIIEEFVTNCAEKYSYNSQMSEWQQCLDAGIKKDSTISYLWQQKAMPYFKARKYEIGMVYLDKAVQLNPEKHQSYRAFIKCIFAKTYKESISDFEDCIKKFGNSYVMDHTYNFYIGLCYLQLNEYAKAEKLFGEYNDDIFKNRQGLEHPTALFYYGVSKYELKKWEEAIVVFDKALKLYPNLSDAKYYKAICLARLNKKEEAKKILEEAKQDGKSGYTINEDNVIYETYPYQVRWKS</sequence>
<evidence type="ECO:0000256" key="2">
    <source>
        <dbReference type="ARBA" id="ARBA00022803"/>
    </source>
</evidence>
<protein>
    <submittedName>
        <fullName evidence="5">Tetratricopeptide repeat protein</fullName>
    </submittedName>
</protein>
<reference evidence="5 6" key="1">
    <citation type="submission" date="2021-07" db="EMBL/GenBank/DDBJ databases">
        <title>Flavobacterium sp. nov. isolated from sediment on the Taihu Lake.</title>
        <authorList>
            <person name="Qu J.-H."/>
        </authorList>
    </citation>
    <scope>NUCLEOTIDE SEQUENCE [LARGE SCALE GENOMIC DNA]</scope>
    <source>
        <strain evidence="5 6">NAS39</strain>
    </source>
</reference>